<evidence type="ECO:0000256" key="1">
    <source>
        <dbReference type="ARBA" id="ARBA00022574"/>
    </source>
</evidence>
<dbReference type="PANTHER" id="PTHR19848:SF8">
    <property type="entry name" value="F-BOX AND WD REPEAT DOMAIN CONTAINING 7"/>
    <property type="match status" value="1"/>
</dbReference>
<keyword evidence="2" id="KW-0677">Repeat</keyword>
<evidence type="ECO:0000256" key="4">
    <source>
        <dbReference type="SAM" id="MobiDB-lite"/>
    </source>
</evidence>
<dbReference type="InterPro" id="IPR019775">
    <property type="entry name" value="WD40_repeat_CS"/>
</dbReference>
<dbReference type="Gene3D" id="2.130.10.10">
    <property type="entry name" value="YVTN repeat-like/Quinoprotein amine dehydrogenase"/>
    <property type="match status" value="3"/>
</dbReference>
<dbReference type="SUPFAM" id="SSF50978">
    <property type="entry name" value="WD40 repeat-like"/>
    <property type="match status" value="1"/>
</dbReference>
<dbReference type="InterPro" id="IPR036322">
    <property type="entry name" value="WD40_repeat_dom_sf"/>
</dbReference>
<dbReference type="InterPro" id="IPR020472">
    <property type="entry name" value="WD40_PAC1"/>
</dbReference>
<feature type="repeat" description="WD" evidence="3">
    <location>
        <begin position="640"/>
        <end position="667"/>
    </location>
</feature>
<keyword evidence="6" id="KW-1185">Reference proteome</keyword>
<dbReference type="PROSITE" id="PS50294">
    <property type="entry name" value="WD_REPEATS_REGION"/>
    <property type="match status" value="4"/>
</dbReference>
<organism evidence="5 6">
    <name type="scientific">Ganoderma sinense ZZ0214-1</name>
    <dbReference type="NCBI Taxonomy" id="1077348"/>
    <lineage>
        <taxon>Eukaryota</taxon>
        <taxon>Fungi</taxon>
        <taxon>Dikarya</taxon>
        <taxon>Basidiomycota</taxon>
        <taxon>Agaricomycotina</taxon>
        <taxon>Agaricomycetes</taxon>
        <taxon>Polyporales</taxon>
        <taxon>Polyporaceae</taxon>
        <taxon>Ganoderma</taxon>
    </lineage>
</organism>
<feature type="repeat" description="WD" evidence="3">
    <location>
        <begin position="598"/>
        <end position="639"/>
    </location>
</feature>
<reference evidence="5 6" key="1">
    <citation type="journal article" date="2015" name="Sci. Rep.">
        <title>Chromosome-level genome map provides insights into diverse defense mechanisms in the medicinal fungus Ganoderma sinense.</title>
        <authorList>
            <person name="Zhu Y."/>
            <person name="Xu J."/>
            <person name="Sun C."/>
            <person name="Zhou S."/>
            <person name="Xu H."/>
            <person name="Nelson D.R."/>
            <person name="Qian J."/>
            <person name="Song J."/>
            <person name="Luo H."/>
            <person name="Xiang L."/>
            <person name="Li Y."/>
            <person name="Xu Z."/>
            <person name="Ji A."/>
            <person name="Wang L."/>
            <person name="Lu S."/>
            <person name="Hayward A."/>
            <person name="Sun W."/>
            <person name="Li X."/>
            <person name="Schwartz D.C."/>
            <person name="Wang Y."/>
            <person name="Chen S."/>
        </authorList>
    </citation>
    <scope>NUCLEOTIDE SEQUENCE [LARGE SCALE GENOMIC DNA]</scope>
    <source>
        <strain evidence="5 6">ZZ0214-1</strain>
    </source>
</reference>
<dbReference type="PROSITE" id="PS50082">
    <property type="entry name" value="WD_REPEATS_2"/>
    <property type="match status" value="5"/>
</dbReference>
<dbReference type="InterPro" id="IPR001680">
    <property type="entry name" value="WD40_rpt"/>
</dbReference>
<name>A0A2G8SPW2_9APHY</name>
<dbReference type="Proteomes" id="UP000230002">
    <property type="component" value="Unassembled WGS sequence"/>
</dbReference>
<sequence length="695" mass="76403">MSLALPWEVIERVIEHCYDSHRALYNFSISCRQLRALSLTLLVADVEFKHREQIFSLCDLLRAKPHLQPLVRTMSVYPTDLVPCPLLDMLTNLNEIVFTDRRFGTGSDQSAELHRPTVVLNQSTLTCCGRVGTHLQTIQFFRVTFATDLELSRLLSAFPHVSVLTLEDVAIKTNASAPLVATNRQRLSRRLQLRTLHIDIAVHDAVVAFILESAQFTAQTLIFTVADIQQKALSHPLNWSRLHTLSLRSEFEPEKVKKIAEFLKVFHPPNLKDVALMLTGYIRTAIELLRGEDASNLGCSLLEHELLRFPKPALTFSADEPALHPRRALFWTRELGQHFPAMRDRNAFSLESESTTAVGHDNAATCLAIAPDSQRIASGSWDSTIILWDAAGQIVHEWVAHPGGVRSLAFSPDSQRLVSAGMDEKLAVWDLGPASGGARRLATLAGHTHWVSSCAWSPDGSTIASACDEAGRPRAPPPKSQLESESESESELELEPKSDPDGQADAGQASDSEPLDVELDAYADKTMTIRLWDARPGTGTAFAQRHVLAGGAHPKAIYFVLFSPNGRWLASGGDDCHVCVWDVSPSSLQWSDAPHAVLRGHRHRLQAAAFHPDGVRLGTAAQDCTACIWRVDTGEELLVLRGHEGWVYDIAFSPNGGLALTASEDGTASAKGAVCCHSRSLQTKMIATRRADEPR</sequence>
<gene>
    <name evidence="5" type="ORF">GSI_01466</name>
</gene>
<feature type="repeat" description="WD" evidence="3">
    <location>
        <begin position="550"/>
        <end position="591"/>
    </location>
</feature>
<dbReference type="STRING" id="1077348.A0A2G8SPW2"/>
<dbReference type="InterPro" id="IPR015943">
    <property type="entry name" value="WD40/YVTN_repeat-like_dom_sf"/>
</dbReference>
<dbReference type="CDD" id="cd00200">
    <property type="entry name" value="WD40"/>
    <property type="match status" value="1"/>
</dbReference>
<dbReference type="AlphaFoldDB" id="A0A2G8SPW2"/>
<accession>A0A2G8SPW2</accession>
<dbReference type="PRINTS" id="PR00320">
    <property type="entry name" value="GPROTEINBRPT"/>
</dbReference>
<proteinExistence type="predicted"/>
<dbReference type="Pfam" id="PF00400">
    <property type="entry name" value="WD40"/>
    <property type="match status" value="6"/>
</dbReference>
<evidence type="ECO:0000256" key="3">
    <source>
        <dbReference type="PROSITE-ProRule" id="PRU00221"/>
    </source>
</evidence>
<keyword evidence="1 3" id="KW-0853">WD repeat</keyword>
<evidence type="ECO:0000313" key="6">
    <source>
        <dbReference type="Proteomes" id="UP000230002"/>
    </source>
</evidence>
<protein>
    <submittedName>
        <fullName evidence="5">Uncharacterized protein</fullName>
    </submittedName>
</protein>
<feature type="repeat" description="WD" evidence="3">
    <location>
        <begin position="398"/>
        <end position="431"/>
    </location>
</feature>
<feature type="repeat" description="WD" evidence="3">
    <location>
        <begin position="357"/>
        <end position="389"/>
    </location>
</feature>
<dbReference type="PANTHER" id="PTHR19848">
    <property type="entry name" value="WD40 REPEAT PROTEIN"/>
    <property type="match status" value="1"/>
</dbReference>
<dbReference type="PROSITE" id="PS00678">
    <property type="entry name" value="WD_REPEATS_1"/>
    <property type="match status" value="2"/>
</dbReference>
<feature type="compositionally biased region" description="Acidic residues" evidence="4">
    <location>
        <begin position="484"/>
        <end position="493"/>
    </location>
</feature>
<feature type="region of interest" description="Disordered" evidence="4">
    <location>
        <begin position="465"/>
        <end position="516"/>
    </location>
</feature>
<dbReference type="EMBL" id="AYKW01000002">
    <property type="protein sequence ID" value="PIL35806.1"/>
    <property type="molecule type" value="Genomic_DNA"/>
</dbReference>
<evidence type="ECO:0000313" key="5">
    <source>
        <dbReference type="EMBL" id="PIL35806.1"/>
    </source>
</evidence>
<evidence type="ECO:0000256" key="2">
    <source>
        <dbReference type="ARBA" id="ARBA00022737"/>
    </source>
</evidence>
<comment type="caution">
    <text evidence="5">The sequence shown here is derived from an EMBL/GenBank/DDBJ whole genome shotgun (WGS) entry which is preliminary data.</text>
</comment>
<dbReference type="OrthoDB" id="2754813at2759"/>
<dbReference type="SMART" id="SM00320">
    <property type="entry name" value="WD40"/>
    <property type="match status" value="6"/>
</dbReference>